<feature type="chain" id="PRO_5043575372" evidence="1">
    <location>
        <begin position="17"/>
        <end position="343"/>
    </location>
</feature>
<gene>
    <name evidence="2" type="ORF">TWF694_003741</name>
</gene>
<reference evidence="2 3" key="1">
    <citation type="submission" date="2019-10" db="EMBL/GenBank/DDBJ databases">
        <authorList>
            <person name="Palmer J.M."/>
        </authorList>
    </citation>
    <scope>NUCLEOTIDE SEQUENCE [LARGE SCALE GENOMIC DNA]</scope>
    <source>
        <strain evidence="2 3">TWF694</strain>
    </source>
</reference>
<evidence type="ECO:0000256" key="1">
    <source>
        <dbReference type="SAM" id="SignalP"/>
    </source>
</evidence>
<comment type="caution">
    <text evidence="2">The sequence shown here is derived from an EMBL/GenBank/DDBJ whole genome shotgun (WGS) entry which is preliminary data.</text>
</comment>
<dbReference type="EMBL" id="JAVHJO010000013">
    <property type="protein sequence ID" value="KAK6530386.1"/>
    <property type="molecule type" value="Genomic_DNA"/>
</dbReference>
<protein>
    <submittedName>
        <fullName evidence="2">Uncharacterized protein</fullName>
    </submittedName>
</protein>
<name>A0AAV9WZ17_9PEZI</name>
<keyword evidence="1" id="KW-0732">Signal</keyword>
<sequence length="343" mass="35822">MHSVICLLSLLAGANALVVPAPRPNWVPVDNTNSARGLGTSADVYIYNEWTSALTVAGGQNAYMSTNAPPSVQVAANSVAPKFSVEANGWIPLQSAFQLTATPDGGDASTVHIDIGMTPFKTRYTVGTSNPAGQLGVMLAPAKILEKGRDFDFHIFSGPGTFAPFVQSLVDQKLPGLIAGLKTKPATFNVAQDIAVTLRNVVNPVVKANYVSLGSGKNGMLVNAIVTFDGEVDLTIALKDLKQDASIKVSGLSVLLSAEGNLLGLASAKPGQLNINLTRFQLSVNDININGDILVDVVGALYPVFAPLLKLPYKLASIANTDENDKILSMLNVAVKSIAAGGI</sequence>
<keyword evidence="3" id="KW-1185">Reference proteome</keyword>
<proteinExistence type="predicted"/>
<dbReference type="AlphaFoldDB" id="A0AAV9WZ17"/>
<organism evidence="2 3">
    <name type="scientific">Orbilia ellipsospora</name>
    <dbReference type="NCBI Taxonomy" id="2528407"/>
    <lineage>
        <taxon>Eukaryota</taxon>
        <taxon>Fungi</taxon>
        <taxon>Dikarya</taxon>
        <taxon>Ascomycota</taxon>
        <taxon>Pezizomycotina</taxon>
        <taxon>Orbiliomycetes</taxon>
        <taxon>Orbiliales</taxon>
        <taxon>Orbiliaceae</taxon>
        <taxon>Orbilia</taxon>
    </lineage>
</organism>
<evidence type="ECO:0000313" key="2">
    <source>
        <dbReference type="EMBL" id="KAK6530386.1"/>
    </source>
</evidence>
<dbReference type="Proteomes" id="UP001365542">
    <property type="component" value="Unassembled WGS sequence"/>
</dbReference>
<evidence type="ECO:0000313" key="3">
    <source>
        <dbReference type="Proteomes" id="UP001365542"/>
    </source>
</evidence>
<feature type="signal peptide" evidence="1">
    <location>
        <begin position="1"/>
        <end position="16"/>
    </location>
</feature>
<accession>A0AAV9WZ17</accession>